<dbReference type="Pfam" id="PF05036">
    <property type="entry name" value="SPOR"/>
    <property type="match status" value="1"/>
</dbReference>
<dbReference type="Gene3D" id="3.30.70.1070">
    <property type="entry name" value="Sporulation related repeat"/>
    <property type="match status" value="1"/>
</dbReference>
<reference evidence="3 4" key="1">
    <citation type="journal article" date="2015" name="Microbiome">
        <title>Genomic resolution of linkages in carbon, nitrogen, and sulfur cycling among widespread estuary sediment bacteria.</title>
        <authorList>
            <person name="Baker B.J."/>
            <person name="Lazar C.S."/>
            <person name="Teske A.P."/>
            <person name="Dick G.J."/>
        </authorList>
    </citation>
    <scope>NUCLEOTIDE SEQUENCE [LARGE SCALE GENOMIC DNA]</scope>
    <source>
        <strain evidence="3">DG_54_3</strain>
    </source>
</reference>
<dbReference type="AlphaFoldDB" id="A0A0S7XXU0"/>
<evidence type="ECO:0000313" key="4">
    <source>
        <dbReference type="Proteomes" id="UP000051861"/>
    </source>
</evidence>
<feature type="transmembrane region" description="Helical" evidence="1">
    <location>
        <begin position="18"/>
        <end position="38"/>
    </location>
</feature>
<evidence type="ECO:0000259" key="2">
    <source>
        <dbReference type="PROSITE" id="PS51724"/>
    </source>
</evidence>
<dbReference type="Proteomes" id="UP000051861">
    <property type="component" value="Unassembled WGS sequence"/>
</dbReference>
<name>A0A0S7XXU0_UNCSA</name>
<dbReference type="SUPFAM" id="SSF110997">
    <property type="entry name" value="Sporulation related repeat"/>
    <property type="match status" value="1"/>
</dbReference>
<sequence>MDEAPKRKNGFLGFVKNLILFLLLIGVIVASFRVSFLLGRRILVPIKKIPERKIDIVIPESPPSIAALQDLEEVMEAELGEAESPRVTIAEAKPAAVAEPKIIKFQSGIHYYKVVAGLYTDKERATALVQDLSANGFGTYLKEMNAGWRVQVGAFKDKVRAQHLQRSLKIKGFDSKIVYE</sequence>
<dbReference type="EMBL" id="LIZX01000064">
    <property type="protein sequence ID" value="KPJ67194.1"/>
    <property type="molecule type" value="Genomic_DNA"/>
</dbReference>
<comment type="caution">
    <text evidence="3">The sequence shown here is derived from an EMBL/GenBank/DDBJ whole genome shotgun (WGS) entry which is preliminary data.</text>
</comment>
<dbReference type="PROSITE" id="PS51724">
    <property type="entry name" value="SPOR"/>
    <property type="match status" value="1"/>
</dbReference>
<dbReference type="GO" id="GO:0042834">
    <property type="term" value="F:peptidoglycan binding"/>
    <property type="evidence" value="ECO:0007669"/>
    <property type="project" value="InterPro"/>
</dbReference>
<keyword evidence="1" id="KW-0812">Transmembrane</keyword>
<dbReference type="InterPro" id="IPR007730">
    <property type="entry name" value="SPOR-like_dom"/>
</dbReference>
<keyword evidence="1" id="KW-1133">Transmembrane helix</keyword>
<gene>
    <name evidence="3" type="ORF">AMJ44_07345</name>
</gene>
<proteinExistence type="predicted"/>
<keyword evidence="1" id="KW-0472">Membrane</keyword>
<feature type="domain" description="SPOR" evidence="2">
    <location>
        <begin position="106"/>
        <end position="180"/>
    </location>
</feature>
<evidence type="ECO:0000256" key="1">
    <source>
        <dbReference type="SAM" id="Phobius"/>
    </source>
</evidence>
<accession>A0A0S7XXU0</accession>
<organism evidence="3 4">
    <name type="scientific">candidate division WOR-1 bacterium DG_54_3</name>
    <dbReference type="NCBI Taxonomy" id="1703775"/>
    <lineage>
        <taxon>Bacteria</taxon>
        <taxon>Bacillati</taxon>
        <taxon>Saganbacteria</taxon>
    </lineage>
</organism>
<protein>
    <recommendedName>
        <fullName evidence="2">SPOR domain-containing protein</fullName>
    </recommendedName>
</protein>
<dbReference type="InterPro" id="IPR036680">
    <property type="entry name" value="SPOR-like_sf"/>
</dbReference>
<evidence type="ECO:0000313" key="3">
    <source>
        <dbReference type="EMBL" id="KPJ67194.1"/>
    </source>
</evidence>